<dbReference type="GO" id="GO:0006508">
    <property type="term" value="P:proteolysis"/>
    <property type="evidence" value="ECO:0007669"/>
    <property type="project" value="InterPro"/>
</dbReference>
<dbReference type="InterPro" id="IPR001969">
    <property type="entry name" value="Aspartic_peptidase_AS"/>
</dbReference>
<dbReference type="CDD" id="cd00303">
    <property type="entry name" value="retropepsin_like"/>
    <property type="match status" value="1"/>
</dbReference>
<keyword evidence="2" id="KW-1185">Reference proteome</keyword>
<gene>
    <name evidence="1" type="ORF">Pfra01_001335000</name>
</gene>
<reference evidence="1" key="1">
    <citation type="submission" date="2023-04" db="EMBL/GenBank/DDBJ databases">
        <title>Phytophthora fragariaefolia NBRC 109709.</title>
        <authorList>
            <person name="Ichikawa N."/>
            <person name="Sato H."/>
            <person name="Tonouchi N."/>
        </authorList>
    </citation>
    <scope>NUCLEOTIDE SEQUENCE</scope>
    <source>
        <strain evidence="1">NBRC 109709</strain>
    </source>
</reference>
<evidence type="ECO:0000313" key="2">
    <source>
        <dbReference type="Proteomes" id="UP001165121"/>
    </source>
</evidence>
<dbReference type="Pfam" id="PF08284">
    <property type="entry name" value="RVP_2"/>
    <property type="match status" value="1"/>
</dbReference>
<organism evidence="1 2">
    <name type="scientific">Phytophthora fragariaefolia</name>
    <dbReference type="NCBI Taxonomy" id="1490495"/>
    <lineage>
        <taxon>Eukaryota</taxon>
        <taxon>Sar</taxon>
        <taxon>Stramenopiles</taxon>
        <taxon>Oomycota</taxon>
        <taxon>Peronosporomycetes</taxon>
        <taxon>Peronosporales</taxon>
        <taxon>Peronosporaceae</taxon>
        <taxon>Phytophthora</taxon>
    </lineage>
</organism>
<proteinExistence type="predicted"/>
<dbReference type="InterPro" id="IPR021109">
    <property type="entry name" value="Peptidase_aspartic_dom_sf"/>
</dbReference>
<dbReference type="OrthoDB" id="437338at2759"/>
<evidence type="ECO:0000313" key="1">
    <source>
        <dbReference type="EMBL" id="GMF41754.1"/>
    </source>
</evidence>
<dbReference type="Proteomes" id="UP001165121">
    <property type="component" value="Unassembled WGS sequence"/>
</dbReference>
<dbReference type="EMBL" id="BSXT01001372">
    <property type="protein sequence ID" value="GMF41754.1"/>
    <property type="molecule type" value="Genomic_DNA"/>
</dbReference>
<sequence length="405" mass="44274">MDGLRVGPARTQLCRVYANTMEEAIQIALQEEYSHRQVRTSATAWQGNSAPGSAEGGCPGNEWACSHGTGSSRAARSPLLWLWKTGTHEACLSSQRTAEAVLREVLRLKGSRAAAVTQVPGKCRRRGALLGEDLSLHDRRVGGTRHGGFAPESLGALESRKRSDRLLVVHGRLRGYEYPFQILIDSGASKNFARRQSVARNADKFADALRENSGAGPVSVRLAKGSLVEVPGVLMDLSVTFEDFDSTERFIVLEMDKYDLILGMTWLEKHEAWIDWRGKAIGLVGPPLLTDLLVSHVPTSVKSKGVHQDRQGASAPEAFMGVAEVFGVPQEVTVDSVMESAEALPGVKPSEPREASRSGWALCPACEATNSVDPDTGSRRVYGLRQIRCCGLHTTRHFTWSWRFL</sequence>
<dbReference type="AlphaFoldDB" id="A0A9W6XN81"/>
<comment type="caution">
    <text evidence="1">The sequence shown here is derived from an EMBL/GenBank/DDBJ whole genome shotgun (WGS) entry which is preliminary data.</text>
</comment>
<dbReference type="PROSITE" id="PS00141">
    <property type="entry name" value="ASP_PROTEASE"/>
    <property type="match status" value="1"/>
</dbReference>
<name>A0A9W6XN81_9STRA</name>
<accession>A0A9W6XN81</accession>
<protein>
    <submittedName>
        <fullName evidence="1">Unnamed protein product</fullName>
    </submittedName>
</protein>
<dbReference type="GO" id="GO:0004190">
    <property type="term" value="F:aspartic-type endopeptidase activity"/>
    <property type="evidence" value="ECO:0007669"/>
    <property type="project" value="InterPro"/>
</dbReference>
<dbReference type="Gene3D" id="2.40.70.10">
    <property type="entry name" value="Acid Proteases"/>
    <property type="match status" value="1"/>
</dbReference>